<evidence type="ECO:0000313" key="2">
    <source>
        <dbReference type="Proteomes" id="UP000019666"/>
    </source>
</evidence>
<evidence type="ECO:0000313" key="1">
    <source>
        <dbReference type="EMBL" id="EYD78126.1"/>
    </source>
</evidence>
<dbReference type="HOGENOM" id="CLU_2938936_0_0_5"/>
<name>A0A017HUS0_9RHOB</name>
<dbReference type="OrthoDB" id="7872616at2"/>
<organism evidence="1 2">
    <name type="scientific">Rubellimicrobium mesophilum DSM 19309</name>
    <dbReference type="NCBI Taxonomy" id="442562"/>
    <lineage>
        <taxon>Bacteria</taxon>
        <taxon>Pseudomonadati</taxon>
        <taxon>Pseudomonadota</taxon>
        <taxon>Alphaproteobacteria</taxon>
        <taxon>Rhodobacterales</taxon>
        <taxon>Roseobacteraceae</taxon>
        <taxon>Rubellimicrobium</taxon>
    </lineage>
</organism>
<gene>
    <name evidence="1" type="ORF">Rumeso_00275</name>
</gene>
<comment type="caution">
    <text evidence="1">The sequence shown here is derived from an EMBL/GenBank/DDBJ whole genome shotgun (WGS) entry which is preliminary data.</text>
</comment>
<dbReference type="STRING" id="442562.Rumeso_00275"/>
<accession>A0A017HUS0</accession>
<proteinExistence type="predicted"/>
<dbReference type="EMBL" id="AOSK01000011">
    <property type="protein sequence ID" value="EYD78126.1"/>
    <property type="molecule type" value="Genomic_DNA"/>
</dbReference>
<dbReference type="RefSeq" id="WP_037284067.1">
    <property type="nucleotide sequence ID" value="NZ_KK088634.1"/>
</dbReference>
<sequence length="60" mass="6566">MDELSADELRGTAFAANLRRAFGAPVEGDLPTRFAVLLDRLGEVQSPQRPRHADPHRLGA</sequence>
<reference evidence="1 2" key="1">
    <citation type="submission" date="2013-02" db="EMBL/GenBank/DDBJ databases">
        <authorList>
            <person name="Fiebig A."/>
            <person name="Goeker M."/>
            <person name="Klenk H.-P.P."/>
        </authorList>
    </citation>
    <scope>NUCLEOTIDE SEQUENCE [LARGE SCALE GENOMIC DNA]</scope>
    <source>
        <strain evidence="1 2">DSM 19309</strain>
    </source>
</reference>
<keyword evidence="2" id="KW-1185">Reference proteome</keyword>
<dbReference type="AlphaFoldDB" id="A0A017HUS0"/>
<protein>
    <submittedName>
        <fullName evidence="1">Uncharacterized protein</fullName>
    </submittedName>
</protein>
<dbReference type="Proteomes" id="UP000019666">
    <property type="component" value="Unassembled WGS sequence"/>
</dbReference>